<evidence type="ECO:0000256" key="4">
    <source>
        <dbReference type="ARBA" id="ARBA00013198"/>
    </source>
</evidence>
<dbReference type="GO" id="GO:0005975">
    <property type="term" value="P:carbohydrate metabolic process"/>
    <property type="evidence" value="ECO:0007669"/>
    <property type="project" value="UniProtKB-UniRule"/>
</dbReference>
<evidence type="ECO:0000256" key="6">
    <source>
        <dbReference type="RuleBase" id="RU365095"/>
    </source>
</evidence>
<sequence length="277" mass="30376">MSVSHPAPNPSIVYSFPTPDALVDPLATFILKAQKEAIDKKGKFTVALSGGSLPKMLRGLIGNKAVKWDLWHVFYADERVVPLDHPDSNHNLCKTALYDQEGVSIPEKHINTIKPDDPDFDFDAIDFTSPSEDDLETLADEYESKLIASFASKDSVRFPVFDLILLGIGEDGHTCSLFPGPDSAISEGAGWVAYVQNSPKPPPNRITLTYAVLNHAARIAFVATGPGKVDVLRTVLDKPEEGLPASRVRPAFPGQVWWFVDDAASVKVKHEKAEFRL</sequence>
<keyword evidence="5 6" id="KW-0378">Hydrolase</keyword>
<dbReference type="InterPro" id="IPR006148">
    <property type="entry name" value="Glc/Gal-6P_isomerase"/>
</dbReference>
<dbReference type="PANTHER" id="PTHR11054">
    <property type="entry name" value="6-PHOSPHOGLUCONOLACTONASE"/>
    <property type="match status" value="1"/>
</dbReference>
<dbReference type="FunCoup" id="A0A0C3FY12">
    <property type="interactions" value="450"/>
</dbReference>
<evidence type="ECO:0000256" key="2">
    <source>
        <dbReference type="ARBA" id="ARBA00004961"/>
    </source>
</evidence>
<evidence type="ECO:0000259" key="7">
    <source>
        <dbReference type="Pfam" id="PF01182"/>
    </source>
</evidence>
<dbReference type="Proteomes" id="UP000054166">
    <property type="component" value="Unassembled WGS sequence"/>
</dbReference>
<dbReference type="UniPathway" id="UPA00115">
    <property type="reaction ID" value="UER00409"/>
</dbReference>
<reference evidence="9" key="2">
    <citation type="submission" date="2015-01" db="EMBL/GenBank/DDBJ databases">
        <title>Evolutionary Origins and Diversification of the Mycorrhizal Mutualists.</title>
        <authorList>
            <consortium name="DOE Joint Genome Institute"/>
            <consortium name="Mycorrhizal Genomics Consortium"/>
            <person name="Kohler A."/>
            <person name="Kuo A."/>
            <person name="Nagy L.G."/>
            <person name="Floudas D."/>
            <person name="Copeland A."/>
            <person name="Barry K.W."/>
            <person name="Cichocki N."/>
            <person name="Veneault-Fourrey C."/>
            <person name="LaButti K."/>
            <person name="Lindquist E.A."/>
            <person name="Lipzen A."/>
            <person name="Lundell T."/>
            <person name="Morin E."/>
            <person name="Murat C."/>
            <person name="Riley R."/>
            <person name="Ohm R."/>
            <person name="Sun H."/>
            <person name="Tunlid A."/>
            <person name="Henrissat B."/>
            <person name="Grigoriev I.V."/>
            <person name="Hibbett D.S."/>
            <person name="Martin F."/>
        </authorList>
    </citation>
    <scope>NUCLEOTIDE SEQUENCE [LARGE SCALE GENOMIC DNA]</scope>
    <source>
        <strain evidence="9">F 1598</strain>
    </source>
</reference>
<evidence type="ECO:0000313" key="8">
    <source>
        <dbReference type="EMBL" id="KIM84584.1"/>
    </source>
</evidence>
<comment type="function">
    <text evidence="6">Hydrolysis of 6-phosphogluconolactone to 6-phosphogluconate.</text>
</comment>
<evidence type="ECO:0000256" key="5">
    <source>
        <dbReference type="ARBA" id="ARBA00022801"/>
    </source>
</evidence>
<dbReference type="PANTHER" id="PTHR11054:SF0">
    <property type="entry name" value="6-PHOSPHOGLUCONOLACTONASE"/>
    <property type="match status" value="1"/>
</dbReference>
<reference evidence="8 9" key="1">
    <citation type="submission" date="2014-04" db="EMBL/GenBank/DDBJ databases">
        <authorList>
            <consortium name="DOE Joint Genome Institute"/>
            <person name="Kuo A."/>
            <person name="Tarkka M."/>
            <person name="Buscot F."/>
            <person name="Kohler A."/>
            <person name="Nagy L.G."/>
            <person name="Floudas D."/>
            <person name="Copeland A."/>
            <person name="Barry K.W."/>
            <person name="Cichocki N."/>
            <person name="Veneault-Fourrey C."/>
            <person name="LaButti K."/>
            <person name="Lindquist E.A."/>
            <person name="Lipzen A."/>
            <person name="Lundell T."/>
            <person name="Morin E."/>
            <person name="Murat C."/>
            <person name="Sun H."/>
            <person name="Tunlid A."/>
            <person name="Henrissat B."/>
            <person name="Grigoriev I.V."/>
            <person name="Hibbett D.S."/>
            <person name="Martin F."/>
            <person name="Nordberg H.P."/>
            <person name="Cantor M.N."/>
            <person name="Hua S.X."/>
        </authorList>
    </citation>
    <scope>NUCLEOTIDE SEQUENCE [LARGE SCALE GENOMIC DNA]</scope>
    <source>
        <strain evidence="8 9">F 1598</strain>
    </source>
</reference>
<evidence type="ECO:0000313" key="9">
    <source>
        <dbReference type="Proteomes" id="UP000054166"/>
    </source>
</evidence>
<dbReference type="InterPro" id="IPR039104">
    <property type="entry name" value="6PGL"/>
</dbReference>
<dbReference type="EC" id="3.1.1.31" evidence="4 6"/>
<dbReference type="CDD" id="cd01400">
    <property type="entry name" value="6PGL"/>
    <property type="match status" value="1"/>
</dbReference>
<comment type="pathway">
    <text evidence="2 6">Carbohydrate degradation; pentose phosphate pathway; D-ribulose 5-phosphate from D-glucose 6-phosphate (oxidative stage): step 2/3.</text>
</comment>
<dbReference type="Pfam" id="PF01182">
    <property type="entry name" value="Glucosamine_iso"/>
    <property type="match status" value="1"/>
</dbReference>
<dbReference type="OrthoDB" id="432544at2759"/>
<gene>
    <name evidence="8" type="ORF">PILCRDRAFT_6212</name>
</gene>
<dbReference type="EMBL" id="KN832987">
    <property type="protein sequence ID" value="KIM84584.1"/>
    <property type="molecule type" value="Genomic_DNA"/>
</dbReference>
<comment type="similarity">
    <text evidence="3 6">Belongs to the glucosamine/galactosamine-6-phosphate isomerase family. 6-phosphogluconolactonase subfamily.</text>
</comment>
<accession>A0A0C3FY12</accession>
<dbReference type="STRING" id="765440.A0A0C3FY12"/>
<dbReference type="GO" id="GO:0017057">
    <property type="term" value="F:6-phosphogluconolactonase activity"/>
    <property type="evidence" value="ECO:0007669"/>
    <property type="project" value="UniProtKB-UniRule"/>
</dbReference>
<comment type="catalytic activity">
    <reaction evidence="1 6">
        <text>6-phospho-D-glucono-1,5-lactone + H2O = 6-phospho-D-gluconate + H(+)</text>
        <dbReference type="Rhea" id="RHEA:12556"/>
        <dbReference type="ChEBI" id="CHEBI:15377"/>
        <dbReference type="ChEBI" id="CHEBI:15378"/>
        <dbReference type="ChEBI" id="CHEBI:57955"/>
        <dbReference type="ChEBI" id="CHEBI:58759"/>
        <dbReference type="EC" id="3.1.1.31"/>
    </reaction>
</comment>
<dbReference type="AlphaFoldDB" id="A0A0C3FY12"/>
<feature type="domain" description="Glucosamine/galactosamine-6-phosphate isomerase" evidence="7">
    <location>
        <begin position="18"/>
        <end position="257"/>
    </location>
</feature>
<evidence type="ECO:0000256" key="3">
    <source>
        <dbReference type="ARBA" id="ARBA00010662"/>
    </source>
</evidence>
<evidence type="ECO:0000256" key="1">
    <source>
        <dbReference type="ARBA" id="ARBA00000832"/>
    </source>
</evidence>
<dbReference type="SUPFAM" id="SSF100950">
    <property type="entry name" value="NagB/RpiA/CoA transferase-like"/>
    <property type="match status" value="1"/>
</dbReference>
<organism evidence="8 9">
    <name type="scientific">Piloderma croceum (strain F 1598)</name>
    <dbReference type="NCBI Taxonomy" id="765440"/>
    <lineage>
        <taxon>Eukaryota</taxon>
        <taxon>Fungi</taxon>
        <taxon>Dikarya</taxon>
        <taxon>Basidiomycota</taxon>
        <taxon>Agaricomycotina</taxon>
        <taxon>Agaricomycetes</taxon>
        <taxon>Agaricomycetidae</taxon>
        <taxon>Atheliales</taxon>
        <taxon>Atheliaceae</taxon>
        <taxon>Piloderma</taxon>
    </lineage>
</organism>
<proteinExistence type="inferred from homology"/>
<dbReference type="FunFam" id="3.40.50.1360:FF:000005">
    <property type="entry name" value="6-phosphogluconolactonase"/>
    <property type="match status" value="1"/>
</dbReference>
<protein>
    <recommendedName>
        <fullName evidence="4 6">6-phosphogluconolactonase</fullName>
        <shortName evidence="6">6PGL</shortName>
        <ecNumber evidence="4 6">3.1.1.31</ecNumber>
    </recommendedName>
</protein>
<dbReference type="HOGENOM" id="CLU_053947_0_1_1"/>
<dbReference type="InParanoid" id="A0A0C3FY12"/>
<dbReference type="Gene3D" id="3.40.50.1360">
    <property type="match status" value="1"/>
</dbReference>
<dbReference type="NCBIfam" id="TIGR01198">
    <property type="entry name" value="pgl"/>
    <property type="match status" value="1"/>
</dbReference>
<dbReference type="InterPro" id="IPR005900">
    <property type="entry name" value="6-phosphogluconolactonase_DevB"/>
</dbReference>
<dbReference type="InterPro" id="IPR037171">
    <property type="entry name" value="NagB/RpiA_transferase-like"/>
</dbReference>
<keyword evidence="9" id="KW-1185">Reference proteome</keyword>
<name>A0A0C3FY12_PILCF</name>
<dbReference type="GO" id="GO:0006098">
    <property type="term" value="P:pentose-phosphate shunt"/>
    <property type="evidence" value="ECO:0007669"/>
    <property type="project" value="UniProtKB-UniPathway"/>
</dbReference>